<proteinExistence type="predicted"/>
<evidence type="ECO:0000313" key="2">
    <source>
        <dbReference type="Proteomes" id="UP001595896"/>
    </source>
</evidence>
<evidence type="ECO:0000313" key="1">
    <source>
        <dbReference type="EMBL" id="MFC4735881.1"/>
    </source>
</evidence>
<dbReference type="Pfam" id="PF10673">
    <property type="entry name" value="DUF2487"/>
    <property type="match status" value="1"/>
</dbReference>
<keyword evidence="2" id="KW-1185">Reference proteome</keyword>
<organism evidence="1 2">
    <name type="scientific">Bacillus daqingensis</name>
    <dbReference type="NCBI Taxonomy" id="872396"/>
    <lineage>
        <taxon>Bacteria</taxon>
        <taxon>Bacillati</taxon>
        <taxon>Bacillota</taxon>
        <taxon>Bacilli</taxon>
        <taxon>Bacillales</taxon>
        <taxon>Bacillaceae</taxon>
        <taxon>Bacillus</taxon>
    </lineage>
</organism>
<dbReference type="RefSeq" id="WP_377908518.1">
    <property type="nucleotide sequence ID" value="NZ_JBHSGK010000003.1"/>
</dbReference>
<dbReference type="EMBL" id="JBHSGK010000003">
    <property type="protein sequence ID" value="MFC4735881.1"/>
    <property type="molecule type" value="Genomic_DNA"/>
</dbReference>
<reference evidence="2" key="1">
    <citation type="journal article" date="2019" name="Int. J. Syst. Evol. Microbiol.">
        <title>The Global Catalogue of Microorganisms (GCM) 10K type strain sequencing project: providing services to taxonomists for standard genome sequencing and annotation.</title>
        <authorList>
            <consortium name="The Broad Institute Genomics Platform"/>
            <consortium name="The Broad Institute Genome Sequencing Center for Infectious Disease"/>
            <person name="Wu L."/>
            <person name="Ma J."/>
        </authorList>
    </citation>
    <scope>NUCLEOTIDE SEQUENCE [LARGE SCALE GENOMIC DNA]</scope>
    <source>
        <strain evidence="2">JCM 12165</strain>
    </source>
</reference>
<dbReference type="Proteomes" id="UP001595896">
    <property type="component" value="Unassembled WGS sequence"/>
</dbReference>
<dbReference type="InterPro" id="IPR019615">
    <property type="entry name" value="DUF2487"/>
</dbReference>
<sequence length="158" mass="18041">MKWIGKDMDTYRQAAEYIDTAVIPLIPAAPGKKMKDAVTMAEFTDYLAEYVEQQYTGRVFLLPPFTYLMSEPVADRTERLLGWQEAFSKEGFAHFLYLTADMEWRAADTQGKGEMVWVPSFPLKGMDGRDKLKSIEQQAQQIIPIMTDKWASAGRNNS</sequence>
<protein>
    <submittedName>
        <fullName evidence="1">YpiF family protein</fullName>
    </submittedName>
</protein>
<comment type="caution">
    <text evidence="1">The sequence shown here is derived from an EMBL/GenBank/DDBJ whole genome shotgun (WGS) entry which is preliminary data.</text>
</comment>
<name>A0ABV9NUA3_9BACI</name>
<accession>A0ABV9NUA3</accession>
<gene>
    <name evidence="1" type="ORF">ACFO4L_04705</name>
</gene>